<feature type="domain" description="GP-PDE" evidence="1">
    <location>
        <begin position="13"/>
        <end position="259"/>
    </location>
</feature>
<accession>A0ABV7GN34</accession>
<comment type="caution">
    <text evidence="2">The sequence shown here is derived from an EMBL/GenBank/DDBJ whole genome shotgun (WGS) entry which is preliminary data.</text>
</comment>
<dbReference type="RefSeq" id="WP_275632234.1">
    <property type="nucleotide sequence ID" value="NZ_JARGYD010000002.1"/>
</dbReference>
<dbReference type="Proteomes" id="UP001595632">
    <property type="component" value="Unassembled WGS sequence"/>
</dbReference>
<dbReference type="EMBL" id="JBHRTB010000010">
    <property type="protein sequence ID" value="MFC3141505.1"/>
    <property type="molecule type" value="Genomic_DNA"/>
</dbReference>
<keyword evidence="3" id="KW-1185">Reference proteome</keyword>
<proteinExistence type="predicted"/>
<dbReference type="Pfam" id="PF03009">
    <property type="entry name" value="GDPD"/>
    <property type="match status" value="1"/>
</dbReference>
<dbReference type="PANTHER" id="PTHR46211:SF1">
    <property type="entry name" value="GLYCEROPHOSPHODIESTER PHOSPHODIESTERASE, CYTOPLASMIC"/>
    <property type="match status" value="1"/>
</dbReference>
<dbReference type="InterPro" id="IPR030395">
    <property type="entry name" value="GP_PDE_dom"/>
</dbReference>
<protein>
    <submittedName>
        <fullName evidence="2">Glycerophosphodiester phosphodiesterase family protein</fullName>
    </submittedName>
</protein>
<evidence type="ECO:0000313" key="3">
    <source>
        <dbReference type="Proteomes" id="UP001595632"/>
    </source>
</evidence>
<name>A0ABV7GN34_9RHOB</name>
<gene>
    <name evidence="2" type="ORF">ACFOGP_02235</name>
</gene>
<dbReference type="InterPro" id="IPR017946">
    <property type="entry name" value="PLC-like_Pdiesterase_TIM-brl"/>
</dbReference>
<dbReference type="SUPFAM" id="SSF51695">
    <property type="entry name" value="PLC-like phosphodiesterases"/>
    <property type="match status" value="1"/>
</dbReference>
<evidence type="ECO:0000313" key="2">
    <source>
        <dbReference type="EMBL" id="MFC3141505.1"/>
    </source>
</evidence>
<dbReference type="Gene3D" id="3.20.20.190">
    <property type="entry name" value="Phosphatidylinositol (PI) phosphodiesterase"/>
    <property type="match status" value="1"/>
</dbReference>
<reference evidence="3" key="1">
    <citation type="journal article" date="2019" name="Int. J. Syst. Evol. Microbiol.">
        <title>The Global Catalogue of Microorganisms (GCM) 10K type strain sequencing project: providing services to taxonomists for standard genome sequencing and annotation.</title>
        <authorList>
            <consortium name="The Broad Institute Genomics Platform"/>
            <consortium name="The Broad Institute Genome Sequencing Center for Infectious Disease"/>
            <person name="Wu L."/>
            <person name="Ma J."/>
        </authorList>
    </citation>
    <scope>NUCLEOTIDE SEQUENCE [LARGE SCALE GENOMIC DNA]</scope>
    <source>
        <strain evidence="3">KCTC 52366</strain>
    </source>
</reference>
<evidence type="ECO:0000259" key="1">
    <source>
        <dbReference type="PROSITE" id="PS51704"/>
    </source>
</evidence>
<organism evidence="2 3">
    <name type="scientific">Psychromarinibacter halotolerans</name>
    <dbReference type="NCBI Taxonomy" id="1775175"/>
    <lineage>
        <taxon>Bacteria</taxon>
        <taxon>Pseudomonadati</taxon>
        <taxon>Pseudomonadota</taxon>
        <taxon>Alphaproteobacteria</taxon>
        <taxon>Rhodobacterales</taxon>
        <taxon>Paracoccaceae</taxon>
        <taxon>Psychromarinibacter</taxon>
    </lineage>
</organism>
<sequence length="259" mass="27366">MTRSPSLPPAFLRAPIAHRGLHDADQGVPENSRAAFTAAIAGGYGIELDLQMSSDGTAMVFHDYDLSRLTGADGKLRDRTAAELSRIQLLTNGEGIPTLAEVLTLVAGRAPLLIEIKDQDGAMGPDTGQLEAATARDLQGYQGPVALMSFNPHAVAAVATAAPDIPRGLTTCAYDPADWPELTVETCEHLRAIPDYDRTGSSFISHQGNDLRNPRVAELKAGGAAILCWTIRSPEQEATARTVADNVTFEGYAAKSSGA</sequence>
<dbReference type="PROSITE" id="PS51704">
    <property type="entry name" value="GP_PDE"/>
    <property type="match status" value="1"/>
</dbReference>
<dbReference type="PANTHER" id="PTHR46211">
    <property type="entry name" value="GLYCEROPHOSPHORYL DIESTER PHOSPHODIESTERASE"/>
    <property type="match status" value="1"/>
</dbReference>